<gene>
    <name evidence="9" type="ORF">GCM10009039_01710</name>
</gene>
<dbReference type="AlphaFoldDB" id="A0A830F7F8"/>
<dbReference type="PANTHER" id="PTHR23517:SF3">
    <property type="entry name" value="INTEGRAL MEMBRANE TRANSPORT PROTEIN"/>
    <property type="match status" value="1"/>
</dbReference>
<evidence type="ECO:0000313" key="9">
    <source>
        <dbReference type="EMBL" id="GGL47071.1"/>
    </source>
</evidence>
<keyword evidence="10" id="KW-1185">Reference proteome</keyword>
<accession>A0A830F7F8</accession>
<name>A0A830F7F8_9EURY</name>
<feature type="transmembrane region" description="Helical" evidence="7">
    <location>
        <begin position="18"/>
        <end position="40"/>
    </location>
</feature>
<reference evidence="9" key="2">
    <citation type="submission" date="2020-09" db="EMBL/GenBank/DDBJ databases">
        <authorList>
            <person name="Sun Q."/>
            <person name="Ohkuma M."/>
        </authorList>
    </citation>
    <scope>NUCLEOTIDE SEQUENCE</scope>
    <source>
        <strain evidence="9">JCM 19596</strain>
    </source>
</reference>
<feature type="domain" description="Major facilitator superfamily (MFS) profile" evidence="8">
    <location>
        <begin position="18"/>
        <end position="393"/>
    </location>
</feature>
<feature type="transmembrane region" description="Helical" evidence="7">
    <location>
        <begin position="347"/>
        <end position="364"/>
    </location>
</feature>
<feature type="transmembrane region" description="Helical" evidence="7">
    <location>
        <begin position="306"/>
        <end position="327"/>
    </location>
</feature>
<dbReference type="RefSeq" id="WP_188974880.1">
    <property type="nucleotide sequence ID" value="NZ_BMPG01000001.1"/>
</dbReference>
<feature type="transmembrane region" description="Helical" evidence="7">
    <location>
        <begin position="172"/>
        <end position="190"/>
    </location>
</feature>
<reference evidence="9" key="1">
    <citation type="journal article" date="2014" name="Int. J. Syst. Evol. Microbiol.">
        <title>Complete genome sequence of Corynebacterium casei LMG S-19264T (=DSM 44701T), isolated from a smear-ripened cheese.</title>
        <authorList>
            <consortium name="US DOE Joint Genome Institute (JGI-PGF)"/>
            <person name="Walter F."/>
            <person name="Albersmeier A."/>
            <person name="Kalinowski J."/>
            <person name="Ruckert C."/>
        </authorList>
    </citation>
    <scope>NUCLEOTIDE SEQUENCE</scope>
    <source>
        <strain evidence="9">JCM 19596</strain>
    </source>
</reference>
<dbReference type="Pfam" id="PF07690">
    <property type="entry name" value="MFS_1"/>
    <property type="match status" value="1"/>
</dbReference>
<dbReference type="InterPro" id="IPR020846">
    <property type="entry name" value="MFS_dom"/>
</dbReference>
<dbReference type="GO" id="GO:0005886">
    <property type="term" value="C:plasma membrane"/>
    <property type="evidence" value="ECO:0007669"/>
    <property type="project" value="UniProtKB-SubCell"/>
</dbReference>
<evidence type="ECO:0000256" key="7">
    <source>
        <dbReference type="SAM" id="Phobius"/>
    </source>
</evidence>
<organism evidence="9 10">
    <name type="scientific">Halocalculus aciditolerans</name>
    <dbReference type="NCBI Taxonomy" id="1383812"/>
    <lineage>
        <taxon>Archaea</taxon>
        <taxon>Methanobacteriati</taxon>
        <taxon>Methanobacteriota</taxon>
        <taxon>Stenosarchaea group</taxon>
        <taxon>Halobacteria</taxon>
        <taxon>Halobacteriales</taxon>
        <taxon>Halobacteriaceae</taxon>
        <taxon>Halocalculus</taxon>
    </lineage>
</organism>
<evidence type="ECO:0000256" key="2">
    <source>
        <dbReference type="ARBA" id="ARBA00022448"/>
    </source>
</evidence>
<protein>
    <submittedName>
        <fullName evidence="9">MFS transporter</fullName>
    </submittedName>
</protein>
<keyword evidence="5 7" id="KW-1133">Transmembrane helix</keyword>
<feature type="transmembrane region" description="Helical" evidence="7">
    <location>
        <begin position="52"/>
        <end position="71"/>
    </location>
</feature>
<dbReference type="Gene3D" id="1.20.1250.20">
    <property type="entry name" value="MFS general substrate transporter like domains"/>
    <property type="match status" value="2"/>
</dbReference>
<dbReference type="EMBL" id="BMPG01000001">
    <property type="protein sequence ID" value="GGL47071.1"/>
    <property type="molecule type" value="Genomic_DNA"/>
</dbReference>
<feature type="transmembrane region" description="Helical" evidence="7">
    <location>
        <begin position="282"/>
        <end position="300"/>
    </location>
</feature>
<evidence type="ECO:0000256" key="1">
    <source>
        <dbReference type="ARBA" id="ARBA00004651"/>
    </source>
</evidence>
<dbReference type="Proteomes" id="UP000607197">
    <property type="component" value="Unassembled WGS sequence"/>
</dbReference>
<comment type="subcellular location">
    <subcellularLocation>
        <location evidence="1">Cell membrane</location>
        <topology evidence="1">Multi-pass membrane protein</topology>
    </subcellularLocation>
</comment>
<evidence type="ECO:0000256" key="6">
    <source>
        <dbReference type="ARBA" id="ARBA00023136"/>
    </source>
</evidence>
<dbReference type="PROSITE" id="PS50850">
    <property type="entry name" value="MFS"/>
    <property type="match status" value="1"/>
</dbReference>
<keyword evidence="3" id="KW-1003">Cell membrane</keyword>
<feature type="transmembrane region" description="Helical" evidence="7">
    <location>
        <begin position="142"/>
        <end position="166"/>
    </location>
</feature>
<dbReference type="InterPro" id="IPR036259">
    <property type="entry name" value="MFS_trans_sf"/>
</dbReference>
<proteinExistence type="predicted"/>
<comment type="caution">
    <text evidence="9">The sequence shown here is derived from an EMBL/GenBank/DDBJ whole genome shotgun (WGS) entry which is preliminary data.</text>
</comment>
<evidence type="ECO:0000256" key="5">
    <source>
        <dbReference type="ARBA" id="ARBA00022989"/>
    </source>
</evidence>
<evidence type="ECO:0000259" key="8">
    <source>
        <dbReference type="PROSITE" id="PS50850"/>
    </source>
</evidence>
<feature type="transmembrane region" description="Helical" evidence="7">
    <location>
        <begin position="108"/>
        <end position="130"/>
    </location>
</feature>
<feature type="transmembrane region" description="Helical" evidence="7">
    <location>
        <begin position="83"/>
        <end position="102"/>
    </location>
</feature>
<evidence type="ECO:0000313" key="10">
    <source>
        <dbReference type="Proteomes" id="UP000607197"/>
    </source>
</evidence>
<dbReference type="SUPFAM" id="SSF103473">
    <property type="entry name" value="MFS general substrate transporter"/>
    <property type="match status" value="1"/>
</dbReference>
<sequence>MTESAPAERLFRGHSGRLLLVVSLGWFAIQTGRLVVSPLLPDIQNALRITSAEAGFALTAMWGLYALAQYPSGRLSDQLSRKTLLLTGLVAILVGFLALAAAPVYALFVLAAAAVGLGAGCYPVAARALVSDLFVEKRGRAFGLHSGAGDLGGVAAAGLATLVLAYATWRAAFLPIAAVLAVVVVTYALWSAESLTVARTDLAVAATARRILGDAQLRWLLLTYALYAFTWQSAAGFLPTYLRAKDFSPLVANAAFAVLFGVGTLVKPAAGTLSDRVPRDHLTPVTLALAALSLAGIVLAQTPIVAVAAVVAFAVGLMAYPPIMQAYLMDSFPDESAGGDLGAMRTVYLAIGATGPTFVGVVHTQASYDLAFACLVAALATGAVILVALARKQ</sequence>
<dbReference type="OrthoDB" id="29061at2157"/>
<evidence type="ECO:0000256" key="3">
    <source>
        <dbReference type="ARBA" id="ARBA00022475"/>
    </source>
</evidence>
<keyword evidence="6 7" id="KW-0472">Membrane</keyword>
<feature type="transmembrane region" description="Helical" evidence="7">
    <location>
        <begin position="370"/>
        <end position="390"/>
    </location>
</feature>
<feature type="transmembrane region" description="Helical" evidence="7">
    <location>
        <begin position="250"/>
        <end position="270"/>
    </location>
</feature>
<keyword evidence="2" id="KW-0813">Transport</keyword>
<dbReference type="InterPro" id="IPR050171">
    <property type="entry name" value="MFS_Transporters"/>
</dbReference>
<evidence type="ECO:0000256" key="4">
    <source>
        <dbReference type="ARBA" id="ARBA00022692"/>
    </source>
</evidence>
<dbReference type="InterPro" id="IPR011701">
    <property type="entry name" value="MFS"/>
</dbReference>
<keyword evidence="4 7" id="KW-0812">Transmembrane</keyword>
<feature type="transmembrane region" description="Helical" evidence="7">
    <location>
        <begin position="219"/>
        <end position="238"/>
    </location>
</feature>
<dbReference type="PANTHER" id="PTHR23517">
    <property type="entry name" value="RESISTANCE PROTEIN MDTM, PUTATIVE-RELATED-RELATED"/>
    <property type="match status" value="1"/>
</dbReference>
<dbReference type="GO" id="GO:0022857">
    <property type="term" value="F:transmembrane transporter activity"/>
    <property type="evidence" value="ECO:0007669"/>
    <property type="project" value="InterPro"/>
</dbReference>